<evidence type="ECO:0000313" key="2">
    <source>
        <dbReference type="Proteomes" id="UP001281003"/>
    </source>
</evidence>
<name>A0AAE0PMQ3_SORBR</name>
<feature type="non-terminal residue" evidence="1">
    <location>
        <position position="91"/>
    </location>
</feature>
<evidence type="ECO:0000313" key="1">
    <source>
        <dbReference type="EMBL" id="KAK3402617.1"/>
    </source>
</evidence>
<keyword evidence="2" id="KW-1185">Reference proteome</keyword>
<gene>
    <name evidence="1" type="ORF">B0T20DRAFT_398758</name>
</gene>
<accession>A0AAE0PMQ3</accession>
<dbReference type="Proteomes" id="UP001281003">
    <property type="component" value="Unassembled WGS sequence"/>
</dbReference>
<reference evidence="1" key="1">
    <citation type="journal article" date="2023" name="Mol. Phylogenet. Evol.">
        <title>Genome-scale phylogeny and comparative genomics of the fungal order Sordariales.</title>
        <authorList>
            <person name="Hensen N."/>
            <person name="Bonometti L."/>
            <person name="Westerberg I."/>
            <person name="Brannstrom I.O."/>
            <person name="Guillou S."/>
            <person name="Cros-Aarteil S."/>
            <person name="Calhoun S."/>
            <person name="Haridas S."/>
            <person name="Kuo A."/>
            <person name="Mondo S."/>
            <person name="Pangilinan J."/>
            <person name="Riley R."/>
            <person name="LaButti K."/>
            <person name="Andreopoulos B."/>
            <person name="Lipzen A."/>
            <person name="Chen C."/>
            <person name="Yan M."/>
            <person name="Daum C."/>
            <person name="Ng V."/>
            <person name="Clum A."/>
            <person name="Steindorff A."/>
            <person name="Ohm R.A."/>
            <person name="Martin F."/>
            <person name="Silar P."/>
            <person name="Natvig D.O."/>
            <person name="Lalanne C."/>
            <person name="Gautier V."/>
            <person name="Ament-Velasquez S.L."/>
            <person name="Kruys A."/>
            <person name="Hutchinson M.I."/>
            <person name="Powell A.J."/>
            <person name="Barry K."/>
            <person name="Miller A.N."/>
            <person name="Grigoriev I.V."/>
            <person name="Debuchy R."/>
            <person name="Gladieux P."/>
            <person name="Hiltunen Thoren M."/>
            <person name="Johannesson H."/>
        </authorList>
    </citation>
    <scope>NUCLEOTIDE SEQUENCE</scope>
    <source>
        <strain evidence="1">FGSC 1904</strain>
    </source>
</reference>
<sequence length="91" mass="10195">MGRTTLLCRRTQLPLIIAFMFTVFLSLVHAHIQSNNFSSRRPSLVELLHVLRQAQYCSGSFTVDVTLHPPPLHWPSGPLLASLTLSCPWVA</sequence>
<protein>
    <submittedName>
        <fullName evidence="1">Uncharacterized protein</fullName>
    </submittedName>
</protein>
<organism evidence="1 2">
    <name type="scientific">Sordaria brevicollis</name>
    <dbReference type="NCBI Taxonomy" id="83679"/>
    <lineage>
        <taxon>Eukaryota</taxon>
        <taxon>Fungi</taxon>
        <taxon>Dikarya</taxon>
        <taxon>Ascomycota</taxon>
        <taxon>Pezizomycotina</taxon>
        <taxon>Sordariomycetes</taxon>
        <taxon>Sordariomycetidae</taxon>
        <taxon>Sordariales</taxon>
        <taxon>Sordariaceae</taxon>
        <taxon>Sordaria</taxon>
    </lineage>
</organism>
<dbReference type="EMBL" id="JAUTDP010000001">
    <property type="protein sequence ID" value="KAK3402617.1"/>
    <property type="molecule type" value="Genomic_DNA"/>
</dbReference>
<reference evidence="1" key="2">
    <citation type="submission" date="2023-07" db="EMBL/GenBank/DDBJ databases">
        <authorList>
            <consortium name="Lawrence Berkeley National Laboratory"/>
            <person name="Haridas S."/>
            <person name="Hensen N."/>
            <person name="Bonometti L."/>
            <person name="Westerberg I."/>
            <person name="Brannstrom I.O."/>
            <person name="Guillou S."/>
            <person name="Cros-Aarteil S."/>
            <person name="Calhoun S."/>
            <person name="Kuo A."/>
            <person name="Mondo S."/>
            <person name="Pangilinan J."/>
            <person name="Riley R."/>
            <person name="LaButti K."/>
            <person name="Andreopoulos B."/>
            <person name="Lipzen A."/>
            <person name="Chen C."/>
            <person name="Yanf M."/>
            <person name="Daum C."/>
            <person name="Ng V."/>
            <person name="Clum A."/>
            <person name="Steindorff A."/>
            <person name="Ohm R."/>
            <person name="Martin F."/>
            <person name="Silar P."/>
            <person name="Natvig D."/>
            <person name="Lalanne C."/>
            <person name="Gautier V."/>
            <person name="Ament-velasquez S.L."/>
            <person name="Kruys A."/>
            <person name="Hutchinson M.I."/>
            <person name="Powell A.J."/>
            <person name="Barry K."/>
            <person name="Miller A.N."/>
            <person name="Grigoriev I.V."/>
            <person name="Debuchy R."/>
            <person name="Gladieux P."/>
            <person name="Thoren M.H."/>
            <person name="Johannesson H."/>
        </authorList>
    </citation>
    <scope>NUCLEOTIDE SEQUENCE</scope>
    <source>
        <strain evidence="1">FGSC 1904</strain>
    </source>
</reference>
<comment type="caution">
    <text evidence="1">The sequence shown here is derived from an EMBL/GenBank/DDBJ whole genome shotgun (WGS) entry which is preliminary data.</text>
</comment>
<proteinExistence type="predicted"/>
<dbReference type="AlphaFoldDB" id="A0AAE0PMQ3"/>